<feature type="domain" description="NmrA-like" evidence="4">
    <location>
        <begin position="4"/>
        <end position="270"/>
    </location>
</feature>
<evidence type="ECO:0000256" key="2">
    <source>
        <dbReference type="ARBA" id="ARBA00022857"/>
    </source>
</evidence>
<evidence type="ECO:0000256" key="3">
    <source>
        <dbReference type="ARBA" id="ARBA00023002"/>
    </source>
</evidence>
<keyword evidence="3" id="KW-0560">Oxidoreductase</keyword>
<dbReference type="AlphaFoldDB" id="A0AAD5YTK2"/>
<sequence length="300" mass="32752">MPLKVAVAGVTNGLGYGIALGLLNTADLDVIHLTRASSSADLSHFTSRGATVKSVNYNSIPNITSALGGVDTVISTIFVMDNPQPTLNLIKASKAAGVRRFAPSEFVISQAANARIDLYAPKRTVLEALRESGLEYTLFQNGVFMDYFAFGAPRLHEGPLKMFPFILDISSQKATIPGTGNEKVTFTTVNDIGRFVAAAVKLEGRWPEELGMEGETTTYNHVVKQAEDVTGKKVDVEYLDKEKIGKMLEESRGETMKYFTNQCYDILADNMGAVEPRLNKLVPQVTPVSVKEYISQYWGA</sequence>
<dbReference type="Gene3D" id="3.40.50.720">
    <property type="entry name" value="NAD(P)-binding Rossmann-like Domain"/>
    <property type="match status" value="1"/>
</dbReference>
<dbReference type="GO" id="GO:0016491">
    <property type="term" value="F:oxidoreductase activity"/>
    <property type="evidence" value="ECO:0007669"/>
    <property type="project" value="UniProtKB-KW"/>
</dbReference>
<accession>A0AAD5YTK2</accession>
<dbReference type="InterPro" id="IPR045312">
    <property type="entry name" value="PCBER-like"/>
</dbReference>
<dbReference type="CDD" id="cd05259">
    <property type="entry name" value="PCBER_SDR_a"/>
    <property type="match status" value="1"/>
</dbReference>
<gene>
    <name evidence="5" type="ORF">NP233_g8624</name>
</gene>
<dbReference type="Proteomes" id="UP001213000">
    <property type="component" value="Unassembled WGS sequence"/>
</dbReference>
<dbReference type="SUPFAM" id="SSF51735">
    <property type="entry name" value="NAD(P)-binding Rossmann-fold domains"/>
    <property type="match status" value="1"/>
</dbReference>
<comment type="similarity">
    <text evidence="1">Belongs to the NmrA-type oxidoreductase family. Isoflavone reductase subfamily.</text>
</comment>
<dbReference type="InterPro" id="IPR036291">
    <property type="entry name" value="NAD(P)-bd_dom_sf"/>
</dbReference>
<evidence type="ECO:0000259" key="4">
    <source>
        <dbReference type="Pfam" id="PF05368"/>
    </source>
</evidence>
<dbReference type="Gene3D" id="3.90.25.10">
    <property type="entry name" value="UDP-galactose 4-epimerase, domain 1"/>
    <property type="match status" value="1"/>
</dbReference>
<evidence type="ECO:0000256" key="1">
    <source>
        <dbReference type="ARBA" id="ARBA00005725"/>
    </source>
</evidence>
<dbReference type="PANTHER" id="PTHR47706:SF4">
    <property type="entry name" value="NMRA-LIKE DOMAIN-CONTAINING PROTEIN"/>
    <property type="match status" value="1"/>
</dbReference>
<organism evidence="5 6">
    <name type="scientific">Leucocoprinus birnbaumii</name>
    <dbReference type="NCBI Taxonomy" id="56174"/>
    <lineage>
        <taxon>Eukaryota</taxon>
        <taxon>Fungi</taxon>
        <taxon>Dikarya</taxon>
        <taxon>Basidiomycota</taxon>
        <taxon>Agaricomycotina</taxon>
        <taxon>Agaricomycetes</taxon>
        <taxon>Agaricomycetidae</taxon>
        <taxon>Agaricales</taxon>
        <taxon>Agaricineae</taxon>
        <taxon>Agaricaceae</taxon>
        <taxon>Leucocoprinus</taxon>
    </lineage>
</organism>
<dbReference type="Pfam" id="PF05368">
    <property type="entry name" value="NmrA"/>
    <property type="match status" value="1"/>
</dbReference>
<proteinExistence type="inferred from homology"/>
<evidence type="ECO:0000313" key="5">
    <source>
        <dbReference type="EMBL" id="KAJ3563935.1"/>
    </source>
</evidence>
<name>A0AAD5YTK2_9AGAR</name>
<dbReference type="InterPro" id="IPR008030">
    <property type="entry name" value="NmrA-like"/>
</dbReference>
<dbReference type="InterPro" id="IPR051609">
    <property type="entry name" value="NmrA/Isoflavone_reductase-like"/>
</dbReference>
<evidence type="ECO:0000313" key="6">
    <source>
        <dbReference type="Proteomes" id="UP001213000"/>
    </source>
</evidence>
<keyword evidence="6" id="KW-1185">Reference proteome</keyword>
<comment type="caution">
    <text evidence="5">The sequence shown here is derived from an EMBL/GenBank/DDBJ whole genome shotgun (WGS) entry which is preliminary data.</text>
</comment>
<keyword evidence="2" id="KW-0521">NADP</keyword>
<reference evidence="5" key="1">
    <citation type="submission" date="2022-07" db="EMBL/GenBank/DDBJ databases">
        <title>Genome Sequence of Leucocoprinus birnbaumii.</title>
        <authorList>
            <person name="Buettner E."/>
        </authorList>
    </citation>
    <scope>NUCLEOTIDE SEQUENCE</scope>
    <source>
        <strain evidence="5">VT141</strain>
    </source>
</reference>
<protein>
    <recommendedName>
        <fullName evidence="4">NmrA-like domain-containing protein</fullName>
    </recommendedName>
</protein>
<dbReference type="EMBL" id="JANIEX010000709">
    <property type="protein sequence ID" value="KAJ3563935.1"/>
    <property type="molecule type" value="Genomic_DNA"/>
</dbReference>
<dbReference type="PANTHER" id="PTHR47706">
    <property type="entry name" value="NMRA-LIKE FAMILY PROTEIN"/>
    <property type="match status" value="1"/>
</dbReference>